<dbReference type="SUPFAM" id="SSF103481">
    <property type="entry name" value="Multidrug resistance efflux transporter EmrE"/>
    <property type="match status" value="1"/>
</dbReference>
<evidence type="ECO:0000256" key="7">
    <source>
        <dbReference type="ARBA" id="ARBA00038151"/>
    </source>
</evidence>
<evidence type="ECO:0000256" key="1">
    <source>
        <dbReference type="ARBA" id="ARBA00004651"/>
    </source>
</evidence>
<accession>A0ABT4LG78</accession>
<dbReference type="Gene3D" id="1.10.3730.20">
    <property type="match status" value="1"/>
</dbReference>
<evidence type="ECO:0000256" key="3">
    <source>
        <dbReference type="ARBA" id="ARBA00022475"/>
    </source>
</evidence>
<dbReference type="PANTHER" id="PTHR30561">
    <property type="entry name" value="SMR FAMILY PROTON-DEPENDENT DRUG EFFLUX TRANSPORTER SUGE"/>
    <property type="match status" value="1"/>
</dbReference>
<evidence type="ECO:0000256" key="4">
    <source>
        <dbReference type="ARBA" id="ARBA00022692"/>
    </source>
</evidence>
<reference evidence="11" key="1">
    <citation type="submission" date="2022-12" db="EMBL/GenBank/DDBJ databases">
        <title>Bacterial isolates from different developmental stages of Nematostella vectensis.</title>
        <authorList>
            <person name="Fraune S."/>
        </authorList>
    </citation>
    <scope>NUCLEOTIDE SEQUENCE</scope>
    <source>
        <strain evidence="11">G21630-S1</strain>
    </source>
</reference>
<evidence type="ECO:0000313" key="12">
    <source>
        <dbReference type="Proteomes" id="UP001069802"/>
    </source>
</evidence>
<feature type="transmembrane region" description="Helical" evidence="10">
    <location>
        <begin position="84"/>
        <end position="103"/>
    </location>
</feature>
<sequence>MAWAYLILAGLFECGWAIGLKYADGWTRLVPSLLTVAAMAVSFWLLSVAMKSIPVGTAYAVWTGIGTIGVAVLGMILFDEPRDIMRILCLLMIVAGIAGLKIFSPA</sequence>
<keyword evidence="12" id="KW-1185">Reference proteome</keyword>
<dbReference type="Proteomes" id="UP001069802">
    <property type="component" value="Unassembled WGS sequence"/>
</dbReference>
<organism evidence="11 12">
    <name type="scientific">Kiloniella laminariae</name>
    <dbReference type="NCBI Taxonomy" id="454162"/>
    <lineage>
        <taxon>Bacteria</taxon>
        <taxon>Pseudomonadati</taxon>
        <taxon>Pseudomonadota</taxon>
        <taxon>Alphaproteobacteria</taxon>
        <taxon>Rhodospirillales</taxon>
        <taxon>Kiloniellaceae</taxon>
        <taxon>Kiloniella</taxon>
    </lineage>
</organism>
<keyword evidence="6 10" id="KW-0472">Membrane</keyword>
<dbReference type="EMBL" id="JAPWGY010000001">
    <property type="protein sequence ID" value="MCZ4279945.1"/>
    <property type="molecule type" value="Genomic_DNA"/>
</dbReference>
<evidence type="ECO:0000256" key="5">
    <source>
        <dbReference type="ARBA" id="ARBA00022989"/>
    </source>
</evidence>
<feature type="transmembrane region" description="Helical" evidence="10">
    <location>
        <begin position="58"/>
        <end position="78"/>
    </location>
</feature>
<feature type="transmembrane region" description="Helical" evidence="10">
    <location>
        <begin position="27"/>
        <end position="46"/>
    </location>
</feature>
<comment type="subcellular location">
    <subcellularLocation>
        <location evidence="1 9">Cell membrane</location>
        <topology evidence="1 9">Multi-pass membrane protein</topology>
    </subcellularLocation>
</comment>
<keyword evidence="4 9" id="KW-0812">Transmembrane</keyword>
<evidence type="ECO:0000256" key="2">
    <source>
        <dbReference type="ARBA" id="ARBA00022448"/>
    </source>
</evidence>
<dbReference type="RefSeq" id="WP_269422140.1">
    <property type="nucleotide sequence ID" value="NZ_JAPWGY010000001.1"/>
</dbReference>
<keyword evidence="3" id="KW-1003">Cell membrane</keyword>
<dbReference type="InterPro" id="IPR045324">
    <property type="entry name" value="Small_multidrug_res"/>
</dbReference>
<proteinExistence type="inferred from homology"/>
<comment type="caution">
    <text evidence="11">The sequence shown here is derived from an EMBL/GenBank/DDBJ whole genome shotgun (WGS) entry which is preliminary data.</text>
</comment>
<evidence type="ECO:0000256" key="8">
    <source>
        <dbReference type="ARBA" id="ARBA00039168"/>
    </source>
</evidence>
<dbReference type="NCBIfam" id="NF008512">
    <property type="entry name" value="PRK11431.1"/>
    <property type="match status" value="1"/>
</dbReference>
<dbReference type="Pfam" id="PF00893">
    <property type="entry name" value="Multi_Drug_Res"/>
    <property type="match status" value="1"/>
</dbReference>
<name>A0ABT4LG78_9PROT</name>
<comment type="similarity">
    <text evidence="7">Belongs to the drug/metabolite transporter (DMT) superfamily. Small multidrug resistance (SMR) (TC 2.A.7.1) family. Gdx/SugE subfamily.</text>
</comment>
<gene>
    <name evidence="11" type="primary">sugE</name>
    <name evidence="11" type="ORF">O4H49_04090</name>
</gene>
<dbReference type="PANTHER" id="PTHR30561:SF0">
    <property type="entry name" value="GUANIDINIUM EXPORTER"/>
    <property type="match status" value="1"/>
</dbReference>
<dbReference type="InterPro" id="IPR037185">
    <property type="entry name" value="EmrE-like"/>
</dbReference>
<evidence type="ECO:0000256" key="9">
    <source>
        <dbReference type="RuleBase" id="RU003942"/>
    </source>
</evidence>
<evidence type="ECO:0000256" key="6">
    <source>
        <dbReference type="ARBA" id="ARBA00023136"/>
    </source>
</evidence>
<evidence type="ECO:0000313" key="11">
    <source>
        <dbReference type="EMBL" id="MCZ4279945.1"/>
    </source>
</evidence>
<keyword evidence="5 10" id="KW-1133">Transmembrane helix</keyword>
<protein>
    <recommendedName>
        <fullName evidence="8">Guanidinium exporter</fullName>
    </recommendedName>
</protein>
<dbReference type="InterPro" id="IPR000390">
    <property type="entry name" value="Small_drug/metabolite_transptr"/>
</dbReference>
<evidence type="ECO:0000256" key="10">
    <source>
        <dbReference type="SAM" id="Phobius"/>
    </source>
</evidence>
<keyword evidence="2" id="KW-0813">Transport</keyword>